<keyword evidence="2" id="KW-0472">Membrane</keyword>
<evidence type="ECO:0000313" key="4">
    <source>
        <dbReference type="Proteomes" id="UP000772434"/>
    </source>
</evidence>
<dbReference type="Proteomes" id="UP000772434">
    <property type="component" value="Unassembled WGS sequence"/>
</dbReference>
<keyword evidence="2" id="KW-1133">Transmembrane helix</keyword>
<dbReference type="EMBL" id="JADNRY010000335">
    <property type="protein sequence ID" value="KAF9058953.1"/>
    <property type="molecule type" value="Genomic_DNA"/>
</dbReference>
<keyword evidence="2" id="KW-0812">Transmembrane</keyword>
<reference evidence="3" key="1">
    <citation type="submission" date="2020-11" db="EMBL/GenBank/DDBJ databases">
        <authorList>
            <consortium name="DOE Joint Genome Institute"/>
            <person name="Ahrendt S."/>
            <person name="Riley R."/>
            <person name="Andreopoulos W."/>
            <person name="Labutti K."/>
            <person name="Pangilinan J."/>
            <person name="Ruiz-Duenas F.J."/>
            <person name="Barrasa J.M."/>
            <person name="Sanchez-Garcia M."/>
            <person name="Camarero S."/>
            <person name="Miyauchi S."/>
            <person name="Serrano A."/>
            <person name="Linde D."/>
            <person name="Babiker R."/>
            <person name="Drula E."/>
            <person name="Ayuso-Fernandez I."/>
            <person name="Pacheco R."/>
            <person name="Padilla G."/>
            <person name="Ferreira P."/>
            <person name="Barriuso J."/>
            <person name="Kellner H."/>
            <person name="Castanera R."/>
            <person name="Alfaro M."/>
            <person name="Ramirez L."/>
            <person name="Pisabarro A.G."/>
            <person name="Kuo A."/>
            <person name="Tritt A."/>
            <person name="Lipzen A."/>
            <person name="He G."/>
            <person name="Yan M."/>
            <person name="Ng V."/>
            <person name="Cullen D."/>
            <person name="Martin F."/>
            <person name="Rosso M.-N."/>
            <person name="Henrissat B."/>
            <person name="Hibbett D."/>
            <person name="Martinez A.T."/>
            <person name="Grigoriev I.V."/>
        </authorList>
    </citation>
    <scope>NUCLEOTIDE SEQUENCE</scope>
    <source>
        <strain evidence="3">AH 40177</strain>
    </source>
</reference>
<sequence>MLSVLIVFSTNPSPVGVNQTYEISWIYTEGETPNNSFGIIVQGIDGYQYTVGIFDSSGSTSVDGPPLSGTYTLAAYSNVPGSHTGTFFTMTFSAQDATSDTTPSVTITSDDTTSTITSFASFATPTSATTSTEKTQRSPPLSSSPTLMSLSPQQTPTTLALSSTDALASSTLGSATVVSSSTIPPSAGSSSSLASSSSPRTLSSTDDIIIGVFLGIALILGCLFAYRYYLRRKSRQSTGRTAFSPYTLASPVFAPNTSVTGSSSRARFYGHQVKTRLPLIPLNESAREMRVAYEPAPPSYIAEAGRRNVRVLVPPTGTNKQQAGARTMNDVLLADTPISFKETACFGYPKVMAVIATLECERFTIGRDPGEEQRCHTANIPQA</sequence>
<organism evidence="3 4">
    <name type="scientific">Rhodocollybia butyracea</name>
    <dbReference type="NCBI Taxonomy" id="206335"/>
    <lineage>
        <taxon>Eukaryota</taxon>
        <taxon>Fungi</taxon>
        <taxon>Dikarya</taxon>
        <taxon>Basidiomycota</taxon>
        <taxon>Agaricomycotina</taxon>
        <taxon>Agaricomycetes</taxon>
        <taxon>Agaricomycetidae</taxon>
        <taxon>Agaricales</taxon>
        <taxon>Marasmiineae</taxon>
        <taxon>Omphalotaceae</taxon>
        <taxon>Rhodocollybia</taxon>
    </lineage>
</organism>
<proteinExistence type="predicted"/>
<keyword evidence="4" id="KW-1185">Reference proteome</keyword>
<protein>
    <submittedName>
        <fullName evidence="3">Uncharacterized protein</fullName>
    </submittedName>
</protein>
<name>A0A9P5TZ09_9AGAR</name>
<evidence type="ECO:0000256" key="2">
    <source>
        <dbReference type="SAM" id="Phobius"/>
    </source>
</evidence>
<accession>A0A9P5TZ09</accession>
<evidence type="ECO:0000313" key="3">
    <source>
        <dbReference type="EMBL" id="KAF9058953.1"/>
    </source>
</evidence>
<gene>
    <name evidence="3" type="ORF">BDP27DRAFT_1407903</name>
</gene>
<feature type="region of interest" description="Disordered" evidence="1">
    <location>
        <begin position="180"/>
        <end position="200"/>
    </location>
</feature>
<comment type="caution">
    <text evidence="3">The sequence shown here is derived from an EMBL/GenBank/DDBJ whole genome shotgun (WGS) entry which is preliminary data.</text>
</comment>
<dbReference type="AlphaFoldDB" id="A0A9P5TZ09"/>
<evidence type="ECO:0000256" key="1">
    <source>
        <dbReference type="SAM" id="MobiDB-lite"/>
    </source>
</evidence>
<feature type="transmembrane region" description="Helical" evidence="2">
    <location>
        <begin position="208"/>
        <end position="230"/>
    </location>
</feature>
<feature type="region of interest" description="Disordered" evidence="1">
    <location>
        <begin position="124"/>
        <end position="155"/>
    </location>
</feature>
<dbReference type="OrthoDB" id="3032361at2759"/>